<evidence type="ECO:0000313" key="2">
    <source>
        <dbReference type="Proteomes" id="UP000199681"/>
    </source>
</evidence>
<protein>
    <submittedName>
        <fullName evidence="1">Uncharacterized protein</fullName>
    </submittedName>
</protein>
<accession>A0ABY1EHX7</accession>
<dbReference type="EMBL" id="FOPW01000021">
    <property type="protein sequence ID" value="SFH91524.1"/>
    <property type="molecule type" value="Genomic_DNA"/>
</dbReference>
<keyword evidence="2" id="KW-1185">Reference proteome</keyword>
<proteinExistence type="predicted"/>
<gene>
    <name evidence="1" type="ORF">SAMN05216274_12145</name>
</gene>
<sequence length="29" mass="3370">MHYMPQDLIHALDLYRKDRKAADTGVPVD</sequence>
<organism evidence="1 2">
    <name type="scientific">Cryobacterium levicorallinum</name>
    <dbReference type="NCBI Taxonomy" id="995038"/>
    <lineage>
        <taxon>Bacteria</taxon>
        <taxon>Bacillati</taxon>
        <taxon>Actinomycetota</taxon>
        <taxon>Actinomycetes</taxon>
        <taxon>Micrococcales</taxon>
        <taxon>Microbacteriaceae</taxon>
        <taxon>Cryobacterium</taxon>
    </lineage>
</organism>
<comment type="caution">
    <text evidence="1">The sequence shown here is derived from an EMBL/GenBank/DDBJ whole genome shotgun (WGS) entry which is preliminary data.</text>
</comment>
<evidence type="ECO:0000313" key="1">
    <source>
        <dbReference type="EMBL" id="SFH91524.1"/>
    </source>
</evidence>
<dbReference type="Proteomes" id="UP000199681">
    <property type="component" value="Unassembled WGS sequence"/>
</dbReference>
<name>A0ABY1EHX7_9MICO</name>
<reference evidence="1 2" key="1">
    <citation type="submission" date="2016-10" db="EMBL/GenBank/DDBJ databases">
        <authorList>
            <person name="Varghese N."/>
            <person name="Submissions S."/>
        </authorList>
    </citation>
    <scope>NUCLEOTIDE SEQUENCE [LARGE SCALE GENOMIC DNA]</scope>
    <source>
        <strain evidence="1 2">GMCC 1.11211</strain>
    </source>
</reference>